<feature type="transmembrane region" description="Helical" evidence="1">
    <location>
        <begin position="29"/>
        <end position="46"/>
    </location>
</feature>
<keyword evidence="1" id="KW-1133">Transmembrane helix</keyword>
<dbReference type="Proteomes" id="UP000267606">
    <property type="component" value="Unassembled WGS sequence"/>
</dbReference>
<keyword evidence="1" id="KW-0472">Membrane</keyword>
<evidence type="ECO:0000313" key="3">
    <source>
        <dbReference type="Proteomes" id="UP000267606"/>
    </source>
</evidence>
<evidence type="ECO:0000313" key="2">
    <source>
        <dbReference type="EMBL" id="VDO41579.1"/>
    </source>
</evidence>
<proteinExistence type="predicted"/>
<protein>
    <submittedName>
        <fullName evidence="2 4">Uncharacterized protein</fullName>
    </submittedName>
</protein>
<sequence>MSAYNGFKNHVTLSKHPARGKERENICGFYFYLESFGIFLAIWIDMNGFCMMSRSCLFPTLGHQNCWFRQYNIASNIDEVNHRHRCYMSCFRKSVISRLVCPLIGDFEKQSWNLSFNVFAVDIVNLLEDG</sequence>
<keyword evidence="1" id="KW-0812">Transmembrane</keyword>
<evidence type="ECO:0000256" key="1">
    <source>
        <dbReference type="SAM" id="Phobius"/>
    </source>
</evidence>
<dbReference type="WBParaSite" id="OFLC_0000495501-mRNA-1">
    <property type="protein sequence ID" value="OFLC_0000495501-mRNA-1"/>
    <property type="gene ID" value="OFLC_0000495501"/>
</dbReference>
<reference evidence="2 3" key="2">
    <citation type="submission" date="2018-11" db="EMBL/GenBank/DDBJ databases">
        <authorList>
            <consortium name="Pathogen Informatics"/>
        </authorList>
    </citation>
    <scope>NUCLEOTIDE SEQUENCE [LARGE SCALE GENOMIC DNA]</scope>
</reference>
<name>A0A183HBU4_9BILA</name>
<organism evidence="4">
    <name type="scientific">Onchocerca flexuosa</name>
    <dbReference type="NCBI Taxonomy" id="387005"/>
    <lineage>
        <taxon>Eukaryota</taxon>
        <taxon>Metazoa</taxon>
        <taxon>Ecdysozoa</taxon>
        <taxon>Nematoda</taxon>
        <taxon>Chromadorea</taxon>
        <taxon>Rhabditida</taxon>
        <taxon>Spirurina</taxon>
        <taxon>Spiruromorpha</taxon>
        <taxon>Filarioidea</taxon>
        <taxon>Onchocercidae</taxon>
        <taxon>Onchocerca</taxon>
    </lineage>
</organism>
<keyword evidence="3" id="KW-1185">Reference proteome</keyword>
<reference evidence="4" key="1">
    <citation type="submission" date="2016-06" db="UniProtKB">
        <authorList>
            <consortium name="WormBaseParasite"/>
        </authorList>
    </citation>
    <scope>IDENTIFICATION</scope>
</reference>
<evidence type="ECO:0000313" key="4">
    <source>
        <dbReference type="WBParaSite" id="OFLC_0000495501-mRNA-1"/>
    </source>
</evidence>
<accession>A0A183HBU4</accession>
<dbReference type="AlphaFoldDB" id="A0A183HBU4"/>
<dbReference type="EMBL" id="UZAJ01004035">
    <property type="protein sequence ID" value="VDO41579.1"/>
    <property type="molecule type" value="Genomic_DNA"/>
</dbReference>
<gene>
    <name evidence="2" type="ORF">OFLC_LOCUS4955</name>
</gene>